<reference evidence="2" key="1">
    <citation type="journal article" date="2012" name="Nat. Biotechnol.">
        <title>Reference genome sequence of the model plant Setaria.</title>
        <authorList>
            <person name="Bennetzen J.L."/>
            <person name="Schmutz J."/>
            <person name="Wang H."/>
            <person name="Percifield R."/>
            <person name="Hawkins J."/>
            <person name="Pontaroli A.C."/>
            <person name="Estep M."/>
            <person name="Feng L."/>
            <person name="Vaughn J.N."/>
            <person name="Grimwood J."/>
            <person name="Jenkins J."/>
            <person name="Barry K."/>
            <person name="Lindquist E."/>
            <person name="Hellsten U."/>
            <person name="Deshpande S."/>
            <person name="Wang X."/>
            <person name="Wu X."/>
            <person name="Mitros T."/>
            <person name="Triplett J."/>
            <person name="Yang X."/>
            <person name="Ye C.Y."/>
            <person name="Mauro-Herrera M."/>
            <person name="Wang L."/>
            <person name="Li P."/>
            <person name="Sharma M."/>
            <person name="Sharma R."/>
            <person name="Ronald P.C."/>
            <person name="Panaud O."/>
            <person name="Kellogg E.A."/>
            <person name="Brutnell T.P."/>
            <person name="Doust A.N."/>
            <person name="Tuskan G.A."/>
            <person name="Rokhsar D."/>
            <person name="Devos K.M."/>
        </authorList>
    </citation>
    <scope>NUCLEOTIDE SEQUENCE [LARGE SCALE GENOMIC DNA]</scope>
    <source>
        <strain evidence="2">cv. Yugu1</strain>
    </source>
</reference>
<evidence type="ECO:0000313" key="1">
    <source>
        <dbReference type="EnsemblPlants" id="KQL10647"/>
    </source>
</evidence>
<protein>
    <submittedName>
        <fullName evidence="1">Uncharacterized protein</fullName>
    </submittedName>
</protein>
<sequence>MGIMVQLQKKSIRLTILITDKRNAKFLWTRTEYDPYKQAEDNVSIILCGNYISTDAK</sequence>
<proteinExistence type="predicted"/>
<dbReference type="EMBL" id="AGNK02002460">
    <property type="status" value="NOT_ANNOTATED_CDS"/>
    <property type="molecule type" value="Genomic_DNA"/>
</dbReference>
<dbReference type="AlphaFoldDB" id="K3Y0S8"/>
<dbReference type="Gramene" id="KQL10647">
    <property type="protein sequence ID" value="KQL10647"/>
    <property type="gene ID" value="SETIT_007789mg"/>
</dbReference>
<dbReference type="InParanoid" id="K3Y0S8"/>
<dbReference type="HOGENOM" id="CLU_3000053_0_0_1"/>
<dbReference type="EnsemblPlants" id="KQL10647">
    <property type="protein sequence ID" value="KQL10647"/>
    <property type="gene ID" value="SETIT_007789mg"/>
</dbReference>
<accession>K3Y0S8</accession>
<organism evidence="1 2">
    <name type="scientific">Setaria italica</name>
    <name type="common">Foxtail millet</name>
    <name type="synonym">Panicum italicum</name>
    <dbReference type="NCBI Taxonomy" id="4555"/>
    <lineage>
        <taxon>Eukaryota</taxon>
        <taxon>Viridiplantae</taxon>
        <taxon>Streptophyta</taxon>
        <taxon>Embryophyta</taxon>
        <taxon>Tracheophyta</taxon>
        <taxon>Spermatophyta</taxon>
        <taxon>Magnoliopsida</taxon>
        <taxon>Liliopsida</taxon>
        <taxon>Poales</taxon>
        <taxon>Poaceae</taxon>
        <taxon>PACMAD clade</taxon>
        <taxon>Panicoideae</taxon>
        <taxon>Panicodae</taxon>
        <taxon>Paniceae</taxon>
        <taxon>Cenchrinae</taxon>
        <taxon>Setaria</taxon>
    </lineage>
</organism>
<name>K3Y0S8_SETIT</name>
<keyword evidence="2" id="KW-1185">Reference proteome</keyword>
<evidence type="ECO:0000313" key="2">
    <source>
        <dbReference type="Proteomes" id="UP000004995"/>
    </source>
</evidence>
<dbReference type="Proteomes" id="UP000004995">
    <property type="component" value="Unassembled WGS sequence"/>
</dbReference>
<reference evidence="1" key="2">
    <citation type="submission" date="2018-08" db="UniProtKB">
        <authorList>
            <consortium name="EnsemblPlants"/>
        </authorList>
    </citation>
    <scope>IDENTIFICATION</scope>
    <source>
        <strain evidence="1">Yugu1</strain>
    </source>
</reference>